<dbReference type="EC" id="2.7.3.-" evidence="2"/>
<evidence type="ECO:0000313" key="2">
    <source>
        <dbReference type="EMBL" id="EGK59567.1"/>
    </source>
</evidence>
<dbReference type="Proteomes" id="UP000004067">
    <property type="component" value="Unassembled WGS sequence"/>
</dbReference>
<dbReference type="GO" id="GO:0016301">
    <property type="term" value="F:kinase activity"/>
    <property type="evidence" value="ECO:0007669"/>
    <property type="project" value="UniProtKB-KW"/>
</dbReference>
<proteinExistence type="predicted"/>
<dbReference type="AlphaFoldDB" id="F5RMR9"/>
<organism evidence="2 3">
    <name type="scientific">Centipeda periodontii DSM 2778</name>
    <dbReference type="NCBI Taxonomy" id="888060"/>
    <lineage>
        <taxon>Bacteria</taxon>
        <taxon>Bacillati</taxon>
        <taxon>Bacillota</taxon>
        <taxon>Negativicutes</taxon>
        <taxon>Selenomonadales</taxon>
        <taxon>Selenomonadaceae</taxon>
        <taxon>Centipeda</taxon>
    </lineage>
</organism>
<reference evidence="2 3" key="1">
    <citation type="submission" date="2011-04" db="EMBL/GenBank/DDBJ databases">
        <authorList>
            <person name="Muzny D."/>
            <person name="Qin X."/>
            <person name="Deng J."/>
            <person name="Jiang H."/>
            <person name="Liu Y."/>
            <person name="Qu J."/>
            <person name="Song X.-Z."/>
            <person name="Zhang L."/>
            <person name="Thornton R."/>
            <person name="Coyle M."/>
            <person name="Francisco L."/>
            <person name="Jackson L."/>
            <person name="Javaid M."/>
            <person name="Korchina V."/>
            <person name="Kovar C."/>
            <person name="Mata R."/>
            <person name="Mathew T."/>
            <person name="Ngo R."/>
            <person name="Nguyen L."/>
            <person name="Nguyen N."/>
            <person name="Okwuonu G."/>
            <person name="Ongeri F."/>
            <person name="Pham C."/>
            <person name="Simmons D."/>
            <person name="Wilczek-Boney K."/>
            <person name="Hale W."/>
            <person name="Jakkamsetti A."/>
            <person name="Pham P."/>
            <person name="Ruth R."/>
            <person name="San Lucas F."/>
            <person name="Warren J."/>
            <person name="Zhang J."/>
            <person name="Zhao Z."/>
            <person name="Zhou C."/>
            <person name="Zhu D."/>
            <person name="Lee S."/>
            <person name="Bess C."/>
            <person name="Blankenburg K."/>
            <person name="Forbes L."/>
            <person name="Fu Q."/>
            <person name="Gubbala S."/>
            <person name="Hirani K."/>
            <person name="Jayaseelan J.C."/>
            <person name="Lara F."/>
            <person name="Munidasa M."/>
            <person name="Palculict T."/>
            <person name="Patil S."/>
            <person name="Pu L.-L."/>
            <person name="Saada N."/>
            <person name="Tang L."/>
            <person name="Weissenberger G."/>
            <person name="Zhu Y."/>
            <person name="Hemphill L."/>
            <person name="Shang Y."/>
            <person name="Youmans B."/>
            <person name="Ayvaz T."/>
            <person name="Ross M."/>
            <person name="Santibanez J."/>
            <person name="Aqrawi P."/>
            <person name="Gross S."/>
            <person name="Joshi V."/>
            <person name="Fowler G."/>
            <person name="Nazareth L."/>
            <person name="Reid J."/>
            <person name="Worley K."/>
            <person name="Petrosino J."/>
            <person name="Highlander S."/>
            <person name="Gibbs R."/>
        </authorList>
    </citation>
    <scope>NUCLEOTIDE SEQUENCE [LARGE SCALE GENOMIC DNA]</scope>
    <source>
        <strain evidence="2 3">DSM 2778</strain>
    </source>
</reference>
<dbReference type="EMBL" id="AFHQ01000034">
    <property type="protein sequence ID" value="EGK59567.1"/>
    <property type="molecule type" value="Genomic_DNA"/>
</dbReference>
<comment type="caution">
    <text evidence="2">The sequence shown here is derived from an EMBL/GenBank/DDBJ whole genome shotgun (WGS) entry which is preliminary data.</text>
</comment>
<gene>
    <name evidence="2" type="ORF">HMPREF9081_1555</name>
</gene>
<sequence>MQRIDELDRQISRVVDLYQLGTISIHEIGQRTQKLQAERDALQTTLDNMEVQKEETRLSEEKALFLLSSFDAVIETGTMDEKRDLLQELIKEIVVLPTKGELDIVWNF</sequence>
<accession>F5RMR9</accession>
<keyword evidence="2" id="KW-0808">Transferase</keyword>
<keyword evidence="2" id="KW-0418">Kinase</keyword>
<name>F5RMR9_9FIRM</name>
<protein>
    <submittedName>
        <fullName evidence="2">Sensor histidine kinase/response regulator</fullName>
        <ecNumber evidence="2">2.7.3.-</ecNumber>
    </submittedName>
</protein>
<dbReference type="OrthoDB" id="9781670at2"/>
<dbReference type="HOGENOM" id="CLU_2192304_0_0_9"/>
<evidence type="ECO:0000313" key="3">
    <source>
        <dbReference type="Proteomes" id="UP000004067"/>
    </source>
</evidence>
<keyword evidence="1" id="KW-0175">Coiled coil</keyword>
<dbReference type="RefSeq" id="WP_006306534.1">
    <property type="nucleotide sequence ID" value="NZ_GL892076.1"/>
</dbReference>
<feature type="coiled-coil region" evidence="1">
    <location>
        <begin position="32"/>
        <end position="59"/>
    </location>
</feature>
<evidence type="ECO:0000256" key="1">
    <source>
        <dbReference type="SAM" id="Coils"/>
    </source>
</evidence>
<keyword evidence="3" id="KW-1185">Reference proteome</keyword>